<dbReference type="RefSeq" id="WP_260332390.1">
    <property type="nucleotide sequence ID" value="NZ_JACHDE010000018.1"/>
</dbReference>
<name>A0A7W8LC04_9BURK</name>
<reference evidence="2 3" key="1">
    <citation type="submission" date="2020-08" db="EMBL/GenBank/DDBJ databases">
        <title>Genomic Encyclopedia of Type Strains, Phase IV (KMG-V): Genome sequencing to study the core and pangenomes of soil and plant-associated prokaryotes.</title>
        <authorList>
            <person name="Whitman W."/>
        </authorList>
    </citation>
    <scope>NUCLEOTIDE SEQUENCE [LARGE SCALE GENOMIC DNA]</scope>
    <source>
        <strain evidence="2 3">JPY162</strain>
    </source>
</reference>
<sequence length="263" mass="29455">MSLSVFEMHSVELFCQRPPGACYVICDKWHYKACLGKAADFQKATAETREFLDIAGLSHRKWEEDRKLVRRIQKSGWLFFHTVRDRNPDTDGWWIITALLEEVRRGNLLAIKGPRNGLFPSPYSSTPLRNPVARTGSNPDGGSVLSVQYDPATWQTRLNAARAARTRDRAASALLGDAQPLHFQPHSADGDTFEVAGIPNMTGNPNSWIESGPGMKRQWRMFDSNGSAAVDIDFDSHHGQPNPHAHNWDGNVRDQGWPVSILP</sequence>
<dbReference type="EMBL" id="JACHDE010000018">
    <property type="protein sequence ID" value="MBB5404181.1"/>
    <property type="molecule type" value="Genomic_DNA"/>
</dbReference>
<feature type="region of interest" description="Disordered" evidence="1">
    <location>
        <begin position="235"/>
        <end position="263"/>
    </location>
</feature>
<proteinExistence type="predicted"/>
<dbReference type="Proteomes" id="UP000592820">
    <property type="component" value="Unassembled WGS sequence"/>
</dbReference>
<organism evidence="2 3">
    <name type="scientific">Paraburkholderia youngii</name>
    <dbReference type="NCBI Taxonomy" id="2782701"/>
    <lineage>
        <taxon>Bacteria</taxon>
        <taxon>Pseudomonadati</taxon>
        <taxon>Pseudomonadota</taxon>
        <taxon>Betaproteobacteria</taxon>
        <taxon>Burkholderiales</taxon>
        <taxon>Burkholderiaceae</taxon>
        <taxon>Paraburkholderia</taxon>
    </lineage>
</organism>
<evidence type="ECO:0000256" key="1">
    <source>
        <dbReference type="SAM" id="MobiDB-lite"/>
    </source>
</evidence>
<comment type="caution">
    <text evidence="2">The sequence shown here is derived from an EMBL/GenBank/DDBJ whole genome shotgun (WGS) entry which is preliminary data.</text>
</comment>
<dbReference type="AlphaFoldDB" id="A0A7W8LC04"/>
<protein>
    <submittedName>
        <fullName evidence="2">Uncharacterized protein</fullName>
    </submittedName>
</protein>
<evidence type="ECO:0000313" key="2">
    <source>
        <dbReference type="EMBL" id="MBB5404181.1"/>
    </source>
</evidence>
<evidence type="ECO:0000313" key="3">
    <source>
        <dbReference type="Proteomes" id="UP000592820"/>
    </source>
</evidence>
<accession>A0A7W8LC04</accession>
<gene>
    <name evidence="2" type="ORF">HDG41_006277</name>
</gene>